<dbReference type="Proteomes" id="UP001152447">
    <property type="component" value="Unassembled WGS sequence"/>
</dbReference>
<evidence type="ECO:0000313" key="3">
    <source>
        <dbReference type="Proteomes" id="UP001152447"/>
    </source>
</evidence>
<dbReference type="PANTHER" id="PTHR43179">
    <property type="entry name" value="RHAMNOSYLTRANSFERASE WBBL"/>
    <property type="match status" value="1"/>
</dbReference>
<accession>A0A9W4R140</accession>
<dbReference type="InterPro" id="IPR001173">
    <property type="entry name" value="Glyco_trans_2-like"/>
</dbReference>
<dbReference type="InterPro" id="IPR029044">
    <property type="entry name" value="Nucleotide-diphossugar_trans"/>
</dbReference>
<dbReference type="CDD" id="cd04186">
    <property type="entry name" value="GT_2_like_c"/>
    <property type="match status" value="1"/>
</dbReference>
<evidence type="ECO:0000259" key="1">
    <source>
        <dbReference type="Pfam" id="PF00535"/>
    </source>
</evidence>
<reference evidence="2" key="1">
    <citation type="submission" date="2022-07" db="EMBL/GenBank/DDBJ databases">
        <authorList>
            <person name="Criscuolo A."/>
        </authorList>
    </citation>
    <scope>NUCLEOTIDE SEQUENCE</scope>
    <source>
        <strain evidence="2">CIP103197</strain>
    </source>
</reference>
<evidence type="ECO:0000313" key="2">
    <source>
        <dbReference type="EMBL" id="CAH9061710.1"/>
    </source>
</evidence>
<dbReference type="PANTHER" id="PTHR43179:SF7">
    <property type="entry name" value="RHAMNOSYLTRANSFERASE WBBL"/>
    <property type="match status" value="1"/>
</dbReference>
<dbReference type="SUPFAM" id="SSF53448">
    <property type="entry name" value="Nucleotide-diphospho-sugar transferases"/>
    <property type="match status" value="1"/>
</dbReference>
<gene>
    <name evidence="2" type="ORF">PSEHALCIP103_02550</name>
</gene>
<feature type="domain" description="Glycosyltransferase 2-like" evidence="1">
    <location>
        <begin position="317"/>
        <end position="465"/>
    </location>
</feature>
<proteinExistence type="predicted"/>
<dbReference type="Pfam" id="PF00535">
    <property type="entry name" value="Glycos_transf_2"/>
    <property type="match status" value="1"/>
</dbReference>
<organism evidence="2 3">
    <name type="scientific">Pseudoalteromonas haloplanktis</name>
    <name type="common">Alteromonas haloplanktis</name>
    <dbReference type="NCBI Taxonomy" id="228"/>
    <lineage>
        <taxon>Bacteria</taxon>
        <taxon>Pseudomonadati</taxon>
        <taxon>Pseudomonadota</taxon>
        <taxon>Gammaproteobacteria</taxon>
        <taxon>Alteromonadales</taxon>
        <taxon>Pseudoalteromonadaceae</taxon>
        <taxon>Pseudoalteromonas</taxon>
    </lineage>
</organism>
<dbReference type="Gene3D" id="3.90.550.10">
    <property type="entry name" value="Spore Coat Polysaccharide Biosynthesis Protein SpsA, Chain A"/>
    <property type="match status" value="1"/>
</dbReference>
<protein>
    <recommendedName>
        <fullName evidence="1">Glycosyltransferase 2-like domain-containing protein</fullName>
    </recommendedName>
</protein>
<dbReference type="AlphaFoldDB" id="A0A9W4R140"/>
<sequence length="589" mass="66708">MQYIRKSIANLAKFIINYTPNTWVESIKKHPKLVAVYSNNLHKSGLMYQLQTIEEQKASYLAYIKHQNAQMSAQIKSSGNMVCESMLLVCVEQFNSNELFITLASIKAQHLPFSNVIFWCKNTDEKNLNHFLPKHCDFEFVVTSDLVGDARLNKEKTKASFVVYSGDKLDSYLTFALTTNINLDTHLAYFDTDKLSNEREREYPDFKPDWNPDLQLTAGYINSGLWVKTLADFAYGCGTLSAFNVARYMVFCYLNNLPLTIQHIPLVMLSRSSNLVSFANAKAFLEPLYNKVAEIDNSNDLPTLSLRWHLDYKPLVSIIIPTCNAKELVRACIDSILNKSTYTNYEILLVDNNSDDSESLRYFNQLSEHPKITLLTYNKPFNYSAINNFAAKQANGEVLALVNNDIEVITPDWLTNMVSHVMRDDIGCVGAKLLYSDNRIQHAGVVIGYGGGAGHGHKYFPSDHFGYMNRLIATQNYSAVTAACLLIKVKDFWAVGGLNAKKLAIAFNDVDLCLKVRELGKRNLYCAEAVLYHHESVSRGHEDTPEKVKRFNAELAYLQTTWADVIAADPAYNPNLTLKRENFAIKSFR</sequence>
<keyword evidence="3" id="KW-1185">Reference proteome</keyword>
<comment type="caution">
    <text evidence="2">The sequence shown here is derived from an EMBL/GenBank/DDBJ whole genome shotgun (WGS) entry which is preliminary data.</text>
</comment>
<name>A0A9W4R140_PSEHA</name>
<dbReference type="EMBL" id="CAMAPB010000038">
    <property type="protein sequence ID" value="CAH9061710.1"/>
    <property type="molecule type" value="Genomic_DNA"/>
</dbReference>